<proteinExistence type="predicted"/>
<dbReference type="EMBL" id="CP116967">
    <property type="protein sequence ID" value="WNM58331.1"/>
    <property type="molecule type" value="Genomic_DNA"/>
</dbReference>
<dbReference type="AlphaFoldDB" id="A0AA96GII9"/>
<protein>
    <submittedName>
        <fullName evidence="1">Ribonuclease Z</fullName>
        <ecNumber evidence="1">3.1.26.11</ecNumber>
    </submittedName>
</protein>
<dbReference type="PANTHER" id="PTHR46018">
    <property type="entry name" value="ZINC PHOSPHODIESTERASE ELAC PROTEIN 1"/>
    <property type="match status" value="1"/>
</dbReference>
<keyword evidence="2" id="KW-1185">Reference proteome</keyword>
<reference evidence="1 2" key="1">
    <citation type="submission" date="2023-01" db="EMBL/GenBank/DDBJ databases">
        <title>Cultivation and genomic characterization of new, ubiquitous marine nitrite-oxidizing bacteria from the Nitrospirales.</title>
        <authorList>
            <person name="Mueller A.J."/>
            <person name="Daebeler A."/>
            <person name="Herbold C.W."/>
            <person name="Kirkegaard R.H."/>
            <person name="Daims H."/>
        </authorList>
    </citation>
    <scope>NUCLEOTIDE SEQUENCE [LARGE SCALE GENOMIC DNA]</scope>
    <source>
        <strain evidence="1 2">VA</strain>
    </source>
</reference>
<dbReference type="KEGG" id="nall:PP769_00795"/>
<dbReference type="EC" id="3.1.26.11" evidence="1"/>
<dbReference type="PANTHER" id="PTHR46018:SF7">
    <property type="entry name" value="RIBONUCLEASE Z"/>
    <property type="match status" value="1"/>
</dbReference>
<dbReference type="SUPFAM" id="SSF56281">
    <property type="entry name" value="Metallo-hydrolase/oxidoreductase"/>
    <property type="match status" value="1"/>
</dbReference>
<evidence type="ECO:0000313" key="1">
    <source>
        <dbReference type="EMBL" id="WNM58331.1"/>
    </source>
</evidence>
<sequence length="335" mass="38117">MTPSFSPHLVNHPFGDPGLYVDIRWSRRALLFDLGDNVRLSPTQLLRAQDIFISHTHMDHFIGFDRLIRVALGRGKNLRLHGPPGLIENIQGKLRGYTWNLVDGYPLTIEAREYHPTHIQPAHFHAKNAFACNWETLIPGDHSHMFPVLQEPALLVKAVALNHRIPSLAFSLEEPFHINIKKARLQEAGLPVGSWLKEVKQLILDGAPDSHIFSATIYVEHRKEERIFDVGTIKREFTTITKGQKIAYVVDCRYDTDNEQRIIQLCQGATTLFCEAPFLDADRDKAANRYHLTARQAGTLGRKAGVEQLVVFHFSPRYTGQGDKLHQEAMEAFHE</sequence>
<accession>A0AA96GII9</accession>
<name>A0AA96GII9_9BACT</name>
<dbReference type="Gene3D" id="3.60.15.10">
    <property type="entry name" value="Ribonuclease Z/Hydroxyacylglutathione hydrolase-like"/>
    <property type="match status" value="1"/>
</dbReference>
<dbReference type="RefSeq" id="WP_312644022.1">
    <property type="nucleotide sequence ID" value="NZ_CP116967.1"/>
</dbReference>
<organism evidence="1 2">
    <name type="scientific">Candidatus Nitrospira allomarina</name>
    <dbReference type="NCBI Taxonomy" id="3020900"/>
    <lineage>
        <taxon>Bacteria</taxon>
        <taxon>Pseudomonadati</taxon>
        <taxon>Nitrospirota</taxon>
        <taxon>Nitrospiria</taxon>
        <taxon>Nitrospirales</taxon>
        <taxon>Nitrospiraceae</taxon>
        <taxon>Nitrospira</taxon>
    </lineage>
</organism>
<dbReference type="GO" id="GO:0042781">
    <property type="term" value="F:3'-tRNA processing endoribonuclease activity"/>
    <property type="evidence" value="ECO:0007669"/>
    <property type="project" value="UniProtKB-EC"/>
</dbReference>
<dbReference type="InterPro" id="IPR036866">
    <property type="entry name" value="RibonucZ/Hydroxyglut_hydro"/>
</dbReference>
<keyword evidence="1" id="KW-0378">Hydrolase</keyword>
<evidence type="ECO:0000313" key="2">
    <source>
        <dbReference type="Proteomes" id="UP001302719"/>
    </source>
</evidence>
<dbReference type="NCBIfam" id="NF002558">
    <property type="entry name" value="PRK02126.1"/>
    <property type="match status" value="1"/>
</dbReference>
<dbReference type="Proteomes" id="UP001302719">
    <property type="component" value="Chromosome"/>
</dbReference>
<gene>
    <name evidence="1" type="ORF">PP769_00795</name>
</gene>